<dbReference type="AlphaFoldDB" id="A0A7D9J067"/>
<dbReference type="Pfam" id="PF00248">
    <property type="entry name" value="Aldo_ket_red"/>
    <property type="match status" value="1"/>
</dbReference>
<protein>
    <submittedName>
        <fullName evidence="2">Alcohol dehydrogenase [NADP(+)]-like isoform X2</fullName>
    </submittedName>
</protein>
<comment type="caution">
    <text evidence="2">The sequence shown here is derived from an EMBL/GenBank/DDBJ whole genome shotgun (WGS) entry which is preliminary data.</text>
</comment>
<sequence>MRFPTTPEDRKNVLGYDKKRLSETWKGMEELVHKGFCKAIGVSNLTSTKIAALLETAEIVPATNQVELHPFLPQPGLKKFCEEKGILITAYSSLGSPDRPGSGEADPVLMDEPLMLSRTCYALLLFIVLLIIEVSCKRKAKFFARDRPDFKYCMDNRLFPKFFKTFCPGKGERWLKSRAKVQKQLINPLMNQDTANSFVKKVGVTKSASSDDIYVREDFYNAYREECCSKGCRLEEALEFCNTLT</sequence>
<evidence type="ECO:0000313" key="3">
    <source>
        <dbReference type="Proteomes" id="UP001152795"/>
    </source>
</evidence>
<organism evidence="2 3">
    <name type="scientific">Paramuricea clavata</name>
    <name type="common">Red gorgonian</name>
    <name type="synonym">Violescent sea-whip</name>
    <dbReference type="NCBI Taxonomy" id="317549"/>
    <lineage>
        <taxon>Eukaryota</taxon>
        <taxon>Metazoa</taxon>
        <taxon>Cnidaria</taxon>
        <taxon>Anthozoa</taxon>
        <taxon>Octocorallia</taxon>
        <taxon>Malacalcyonacea</taxon>
        <taxon>Plexauridae</taxon>
        <taxon>Paramuricea</taxon>
    </lineage>
</organism>
<keyword evidence="3" id="KW-1185">Reference proteome</keyword>
<evidence type="ECO:0000259" key="1">
    <source>
        <dbReference type="Pfam" id="PF00248"/>
    </source>
</evidence>
<feature type="domain" description="NADP-dependent oxidoreductase" evidence="1">
    <location>
        <begin position="13"/>
        <end position="97"/>
    </location>
</feature>
<dbReference type="Gene3D" id="3.20.20.100">
    <property type="entry name" value="NADP-dependent oxidoreductase domain"/>
    <property type="match status" value="1"/>
</dbReference>
<dbReference type="InterPro" id="IPR020471">
    <property type="entry name" value="AKR"/>
</dbReference>
<reference evidence="2" key="1">
    <citation type="submission" date="2020-04" db="EMBL/GenBank/DDBJ databases">
        <authorList>
            <person name="Alioto T."/>
            <person name="Alioto T."/>
            <person name="Gomez Garrido J."/>
        </authorList>
    </citation>
    <scope>NUCLEOTIDE SEQUENCE</scope>
    <source>
        <strain evidence="2">A484AB</strain>
    </source>
</reference>
<proteinExistence type="predicted"/>
<dbReference type="SUPFAM" id="SSF51430">
    <property type="entry name" value="NAD(P)-linked oxidoreductase"/>
    <property type="match status" value="1"/>
</dbReference>
<gene>
    <name evidence="2" type="ORF">PACLA_8A084534</name>
</gene>
<dbReference type="GO" id="GO:0016491">
    <property type="term" value="F:oxidoreductase activity"/>
    <property type="evidence" value="ECO:0007669"/>
    <property type="project" value="InterPro"/>
</dbReference>
<accession>A0A7D9J067</accession>
<dbReference type="InterPro" id="IPR023210">
    <property type="entry name" value="NADP_OxRdtase_dom"/>
</dbReference>
<dbReference type="Proteomes" id="UP001152795">
    <property type="component" value="Unassembled WGS sequence"/>
</dbReference>
<dbReference type="PRINTS" id="PR00069">
    <property type="entry name" value="ALDKETRDTASE"/>
</dbReference>
<dbReference type="InterPro" id="IPR036812">
    <property type="entry name" value="NAD(P)_OxRdtase_dom_sf"/>
</dbReference>
<evidence type="ECO:0000313" key="2">
    <source>
        <dbReference type="EMBL" id="CAB4019021.1"/>
    </source>
</evidence>
<name>A0A7D9J067_PARCT</name>
<dbReference type="EMBL" id="CACRXK020010264">
    <property type="protein sequence ID" value="CAB4019021.1"/>
    <property type="molecule type" value="Genomic_DNA"/>
</dbReference>
<dbReference type="PANTHER" id="PTHR11732">
    <property type="entry name" value="ALDO/KETO REDUCTASE"/>
    <property type="match status" value="1"/>
</dbReference>
<dbReference type="OrthoDB" id="416253at2759"/>